<comment type="caution">
    <text evidence="15">The sequence shown here is derived from an EMBL/GenBank/DDBJ whole genome shotgun (WGS) entry which is preliminary data.</text>
</comment>
<dbReference type="FunFam" id="3.40.50.800:FF:000004">
    <property type="entry name" value="Glycine--tRNA ligase 2"/>
    <property type="match status" value="1"/>
</dbReference>
<dbReference type="InterPro" id="IPR002315">
    <property type="entry name" value="tRNA-synt_gly"/>
</dbReference>
<dbReference type="Gene3D" id="3.30.40.230">
    <property type="match status" value="1"/>
</dbReference>
<comment type="subunit">
    <text evidence="3">Homodimer.</text>
</comment>
<keyword evidence="6" id="KW-0436">Ligase</keyword>
<dbReference type="AlphaFoldDB" id="L0PA45"/>
<evidence type="ECO:0000256" key="13">
    <source>
        <dbReference type="ARBA" id="ARBA00051967"/>
    </source>
</evidence>
<dbReference type="GO" id="GO:0016740">
    <property type="term" value="F:transferase activity"/>
    <property type="evidence" value="ECO:0007669"/>
    <property type="project" value="UniProtKB-KW"/>
</dbReference>
<dbReference type="FunFam" id="3.30.930.10:FF:000158">
    <property type="entry name" value="Glycyl-tRNA synthetase"/>
    <property type="match status" value="1"/>
</dbReference>
<dbReference type="PANTHER" id="PTHR10745:SF0">
    <property type="entry name" value="GLYCINE--TRNA LIGASE"/>
    <property type="match status" value="1"/>
</dbReference>
<dbReference type="InterPro" id="IPR027031">
    <property type="entry name" value="Gly-tRNA_synthase/POLG2"/>
</dbReference>
<feature type="domain" description="Aminoacyl-transfer RNA synthetases class-II family profile" evidence="14">
    <location>
        <begin position="167"/>
        <end position="496"/>
    </location>
</feature>
<evidence type="ECO:0000256" key="12">
    <source>
        <dbReference type="ARBA" id="ARBA00030057"/>
    </source>
</evidence>
<organism evidence="16">
    <name type="scientific">Pneumocystis jirovecii</name>
    <name type="common">Human pneumocystis pneumonia agent</name>
    <dbReference type="NCBI Taxonomy" id="42068"/>
    <lineage>
        <taxon>Eukaryota</taxon>
        <taxon>Fungi</taxon>
        <taxon>Dikarya</taxon>
        <taxon>Ascomycota</taxon>
        <taxon>Taphrinomycotina</taxon>
        <taxon>Pneumocystomycetes</taxon>
        <taxon>Pneumocystaceae</taxon>
        <taxon>Pneumocystis</taxon>
    </lineage>
</organism>
<dbReference type="SUPFAM" id="SSF52954">
    <property type="entry name" value="Class II aaRS ABD-related"/>
    <property type="match status" value="1"/>
</dbReference>
<evidence type="ECO:0000256" key="8">
    <source>
        <dbReference type="ARBA" id="ARBA00022741"/>
    </source>
</evidence>
<dbReference type="PANTHER" id="PTHR10745">
    <property type="entry name" value="GLYCYL-TRNA SYNTHETASE/DNA POLYMERASE SUBUNIT GAMMA-2"/>
    <property type="match status" value="1"/>
</dbReference>
<comment type="subcellular location">
    <subcellularLocation>
        <location evidence="1">Cytoplasm</location>
    </subcellularLocation>
</comment>
<sequence length="643" mass="73185">MISSGVSGLYDYGPPGMALEQNILDVWRKHFVFEENMYEIGTSVITPHEVLETSGHVAKFADWMCKDPSTGEIFRADHLIKEVLKDRLEKNEKARSACAETVQCPSGWNSGETSVILDETTIKQYEKIISQIDSYDGKGLSELIEAYDIRNPATNVSVEAPVAFNLMFATQIGAAGNIAGYLRPETAQGQFLNFNKLLEFNNGKMPFASVTVGKSFRNEISPRSGLLRVREFTMAEIEHYFDPSNKDHKRFHEVQDVKIKFLTREMQASGNEAIEITVGESVFEGIIENTTLAYFLARIQMFLIKIGVDKNKLRFRQHMQNEMAHYASDCWDAELLTSYGWIECVGCADRAAYDLIVHSKKIKEKLVVRELLPKPMEIKEWVVNLDKKKIGPLFKKDLKFVEEAICNWNDEDKMKYRDQAVSESKITVQVADGRQFDVPSSLFTIEEVKKTINVREYVPNVIEPSFGIGRILYSLIEHSYWIRSDDIDRGVLSFLPIVAPVKCLLVPLSNNSMFDPIIDRLSSKLSRLGISYKVDDSSAAIGRRYSRNDELGIPFGITVDFQTVNDGRYAFSVNSAPLIFRSITLRERDTTKQIRASEEEILEVIKKLLEGIISWEDILKSFPVFNKQEINVLETKDFIENNS</sequence>
<dbReference type="GO" id="GO:0070150">
    <property type="term" value="P:mitochondrial glycyl-tRNA aminoacylation"/>
    <property type="evidence" value="ECO:0007669"/>
    <property type="project" value="TreeGrafter"/>
</dbReference>
<dbReference type="VEuPathDB" id="FungiDB:PNEJI1_000780"/>
<reference evidence="15 16" key="1">
    <citation type="journal article" date="2012" name="MBio">
        <title>De novo assembly of the Pneumocystis jirovecii genome from a single bronchoalveolar lavage fluid specimen from a patient.</title>
        <authorList>
            <person name="Cisse O.H."/>
            <person name="Pagni M."/>
            <person name="Hauser P.M."/>
        </authorList>
    </citation>
    <scope>NUCLEOTIDE SEQUENCE [LARGE SCALE GENOMIC DNA]</scope>
    <source>
        <strain evidence="15 16">SE8</strain>
    </source>
</reference>
<dbReference type="Gene3D" id="3.40.50.800">
    <property type="entry name" value="Anticodon-binding domain"/>
    <property type="match status" value="1"/>
</dbReference>
<keyword evidence="10" id="KW-0648">Protein biosynthesis</keyword>
<dbReference type="FunFam" id="3.30.930.10:FF:000010">
    <property type="entry name" value="Glycyl-tRNA synthetase 1"/>
    <property type="match status" value="1"/>
</dbReference>
<dbReference type="GO" id="GO:0005739">
    <property type="term" value="C:mitochondrion"/>
    <property type="evidence" value="ECO:0007669"/>
    <property type="project" value="TreeGrafter"/>
</dbReference>
<comment type="similarity">
    <text evidence="2">Belongs to the class-II aminoacyl-tRNA synthetase family.</text>
</comment>
<dbReference type="SUPFAM" id="SSF55681">
    <property type="entry name" value="Class II aaRS and biotin synthetases"/>
    <property type="match status" value="1"/>
</dbReference>
<dbReference type="STRING" id="1209962.L0PA45"/>
<keyword evidence="7" id="KW-0808">Transferase</keyword>
<evidence type="ECO:0000313" key="16">
    <source>
        <dbReference type="Proteomes" id="UP000010422"/>
    </source>
</evidence>
<dbReference type="FunCoup" id="L0PA45">
    <property type="interactions" value="482"/>
</dbReference>
<evidence type="ECO:0000259" key="14">
    <source>
        <dbReference type="PROSITE" id="PS50862"/>
    </source>
</evidence>
<dbReference type="Pfam" id="PF03129">
    <property type="entry name" value="HGTP_anticodon"/>
    <property type="match status" value="1"/>
</dbReference>
<dbReference type="Gene3D" id="3.30.930.10">
    <property type="entry name" value="Bira Bifunctional Protein, Domain 2"/>
    <property type="match status" value="1"/>
</dbReference>
<dbReference type="CDD" id="cd00774">
    <property type="entry name" value="GlyRS-like_core"/>
    <property type="match status" value="1"/>
</dbReference>
<evidence type="ECO:0000313" key="15">
    <source>
        <dbReference type="EMBL" id="CCJ29276.1"/>
    </source>
</evidence>
<dbReference type="FunFam" id="3.30.720.200:FF:000001">
    <property type="entry name" value="Glycine--tRNA ligase 2"/>
    <property type="match status" value="1"/>
</dbReference>
<evidence type="ECO:0000256" key="1">
    <source>
        <dbReference type="ARBA" id="ARBA00004496"/>
    </source>
</evidence>
<proteinExistence type="inferred from homology"/>
<dbReference type="PRINTS" id="PR01043">
    <property type="entry name" value="TRNASYNTHGLY"/>
</dbReference>
<dbReference type="NCBIfam" id="TIGR00389">
    <property type="entry name" value="glyS_dimeric"/>
    <property type="match status" value="1"/>
</dbReference>
<evidence type="ECO:0000256" key="2">
    <source>
        <dbReference type="ARBA" id="ARBA00008226"/>
    </source>
</evidence>
<evidence type="ECO:0000256" key="9">
    <source>
        <dbReference type="ARBA" id="ARBA00022840"/>
    </source>
</evidence>
<evidence type="ECO:0000256" key="6">
    <source>
        <dbReference type="ARBA" id="ARBA00022598"/>
    </source>
</evidence>
<keyword evidence="8" id="KW-0547">Nucleotide-binding</keyword>
<evidence type="ECO:0000256" key="10">
    <source>
        <dbReference type="ARBA" id="ARBA00022917"/>
    </source>
</evidence>
<dbReference type="InterPro" id="IPR045864">
    <property type="entry name" value="aa-tRNA-synth_II/BPL/LPL"/>
</dbReference>
<dbReference type="GO" id="GO:0004820">
    <property type="term" value="F:glycine-tRNA ligase activity"/>
    <property type="evidence" value="ECO:0007669"/>
    <property type="project" value="UniProtKB-EC"/>
</dbReference>
<keyword evidence="5" id="KW-0963">Cytoplasm</keyword>
<evidence type="ECO:0000256" key="11">
    <source>
        <dbReference type="ARBA" id="ARBA00023146"/>
    </source>
</evidence>
<dbReference type="InterPro" id="IPR002314">
    <property type="entry name" value="aa-tRNA-synt_IIb"/>
</dbReference>
<protein>
    <recommendedName>
        <fullName evidence="4">glycine--tRNA ligase</fullName>
        <ecNumber evidence="4">6.1.1.14</ecNumber>
    </recommendedName>
    <alternativeName>
        <fullName evidence="12">Diadenosine tetraphosphate synthetase</fullName>
    </alternativeName>
</protein>
<keyword evidence="11" id="KW-0030">Aminoacyl-tRNA synthetase</keyword>
<dbReference type="EMBL" id="CAKM01000171">
    <property type="protein sequence ID" value="CCJ29276.1"/>
    <property type="molecule type" value="Genomic_DNA"/>
</dbReference>
<dbReference type="InterPro" id="IPR036621">
    <property type="entry name" value="Anticodon-bd_dom_sf"/>
</dbReference>
<name>L0PA45_PNEJI</name>
<dbReference type="Pfam" id="PF00587">
    <property type="entry name" value="tRNA-synt_2b"/>
    <property type="match status" value="1"/>
</dbReference>
<evidence type="ECO:0000256" key="3">
    <source>
        <dbReference type="ARBA" id="ARBA00011738"/>
    </source>
</evidence>
<dbReference type="InterPro" id="IPR004154">
    <property type="entry name" value="Anticodon-bd"/>
</dbReference>
<evidence type="ECO:0000256" key="5">
    <source>
        <dbReference type="ARBA" id="ARBA00022490"/>
    </source>
</evidence>
<keyword evidence="9" id="KW-0067">ATP-binding</keyword>
<dbReference type="GO" id="GO:0005524">
    <property type="term" value="F:ATP binding"/>
    <property type="evidence" value="ECO:0007669"/>
    <property type="project" value="UniProtKB-KW"/>
</dbReference>
<dbReference type="EC" id="6.1.1.14" evidence="4"/>
<accession>L0PA45</accession>
<dbReference type="InterPro" id="IPR006195">
    <property type="entry name" value="aa-tRNA-synth_II"/>
</dbReference>
<dbReference type="PROSITE" id="PS50862">
    <property type="entry name" value="AA_TRNA_LIGASE_II"/>
    <property type="match status" value="1"/>
</dbReference>
<evidence type="ECO:0000256" key="4">
    <source>
        <dbReference type="ARBA" id="ARBA00012829"/>
    </source>
</evidence>
<gene>
    <name evidence="15" type="ORF">PNEJI1_000780</name>
</gene>
<dbReference type="InterPro" id="IPR033731">
    <property type="entry name" value="GlyRS-like_core"/>
</dbReference>
<evidence type="ECO:0000256" key="7">
    <source>
        <dbReference type="ARBA" id="ARBA00022679"/>
    </source>
</evidence>
<dbReference type="Proteomes" id="UP000010422">
    <property type="component" value="Unassembled WGS sequence"/>
</dbReference>
<dbReference type="InParanoid" id="L0PA45"/>
<dbReference type="Gene3D" id="3.30.720.200">
    <property type="match status" value="1"/>
</dbReference>
<comment type="catalytic activity">
    <reaction evidence="13">
        <text>2 ATP + H(+) = P(1),P(4)-bis(5'-adenosyl) tetraphosphate + diphosphate</text>
        <dbReference type="Rhea" id="RHEA:34935"/>
        <dbReference type="ChEBI" id="CHEBI:15378"/>
        <dbReference type="ChEBI" id="CHEBI:30616"/>
        <dbReference type="ChEBI" id="CHEBI:33019"/>
        <dbReference type="ChEBI" id="CHEBI:58141"/>
    </reaction>
</comment>
<dbReference type="NCBIfam" id="NF003211">
    <property type="entry name" value="PRK04173.1"/>
    <property type="match status" value="1"/>
</dbReference>